<evidence type="ECO:0000313" key="1">
    <source>
        <dbReference type="EMBL" id="OIJ07588.1"/>
    </source>
</evidence>
<keyword evidence="1" id="KW-0347">Helicase</keyword>
<dbReference type="GO" id="GO:0004386">
    <property type="term" value="F:helicase activity"/>
    <property type="evidence" value="ECO:0007669"/>
    <property type="project" value="UniProtKB-KW"/>
</dbReference>
<comment type="caution">
    <text evidence="1">The sequence shown here is derived from an EMBL/GenBank/DDBJ whole genome shotgun (WGS) entry which is preliminary data.</text>
</comment>
<accession>A0A1S2L530</accession>
<name>A0A1S2L530_9BACI</name>
<gene>
    <name evidence="1" type="ORF">AWH56_19955</name>
</gene>
<reference evidence="1" key="1">
    <citation type="submission" date="2016-10" db="EMBL/GenBank/DDBJ databases">
        <title>Draft genome sequences of four alkaliphilic bacteria belonging to the Anaerobacillus genus.</title>
        <authorList>
            <person name="Bassil N.M."/>
            <person name="Lloyd J.R."/>
        </authorList>
    </citation>
    <scope>NUCLEOTIDE SEQUENCE [LARGE SCALE GENOMIC DNA]</scope>
    <source>
        <strain evidence="1">NB2006</strain>
    </source>
</reference>
<protein>
    <submittedName>
        <fullName evidence="1">Replicative DNA helicase</fullName>
    </submittedName>
</protein>
<organism evidence="1">
    <name type="scientific">Anaerobacillus isosaccharinicus</name>
    <dbReference type="NCBI Taxonomy" id="1532552"/>
    <lineage>
        <taxon>Bacteria</taxon>
        <taxon>Bacillati</taxon>
        <taxon>Bacillota</taxon>
        <taxon>Bacilli</taxon>
        <taxon>Bacillales</taxon>
        <taxon>Bacillaceae</taxon>
        <taxon>Anaerobacillus</taxon>
    </lineage>
</organism>
<proteinExistence type="predicted"/>
<keyword evidence="1" id="KW-0067">ATP-binding</keyword>
<keyword evidence="1" id="KW-0547">Nucleotide-binding</keyword>
<keyword evidence="1" id="KW-0378">Hydrolase</keyword>
<dbReference type="EMBL" id="LQXD01000167">
    <property type="protein sequence ID" value="OIJ07588.1"/>
    <property type="molecule type" value="Genomic_DNA"/>
</dbReference>
<dbReference type="AlphaFoldDB" id="A0A1S2L530"/>
<sequence>MDLEGDRLDNNDIRELASGYRERMRRLALFDPLYELDRKREMDQDNQLVDMKGLGLLTLLYFFEQKLMRQYKTGVKQLSTFLQQLTQSKYRLDEDGFEKIARLIIQTFRPTTGKKRGYHFFNWEERIDDLIEYSILKANDFDVTTNTQYYTLDEDGLELVFATKEFYSEFQLSINQLLLRKQLDKGEFKGALRQINEMGIDVESLEERMIKLKHEIQRSIVSEETFERYKHLLEDIYGRLTREDDEFKELREFVKETRERLYSKDTHQKEQKTYELLLKITRELERVHYDHSRLLEQTIGLKNTTLVTAQESLYYTGIQAFNFDHDLVSRIISTPLPLDAMKGVLHPFLKVEENKMWSPLSVLAEQNITEDREEKVEQSFIEVEKVEFDDCYAKWITEKYKQIMEQYLLAAKAGEGDTLSKFLTFLEASSQEELFKQRYFYEFWLFLHQRSPVTKGEFSDDERKTVFTEALALLGDRTLSIQERNQIIKRYERFSIQEMVITLEGAEHELFRA</sequence>